<dbReference type="CDD" id="cd01109">
    <property type="entry name" value="HTH_YyaN"/>
    <property type="match status" value="1"/>
</dbReference>
<dbReference type="PRINTS" id="PR00040">
    <property type="entry name" value="HTHMERR"/>
</dbReference>
<name>A0A9X1NKK1_9ACTN</name>
<dbReference type="InterPro" id="IPR000551">
    <property type="entry name" value="MerR-type_HTH_dom"/>
</dbReference>
<evidence type="ECO:0000256" key="1">
    <source>
        <dbReference type="ARBA" id="ARBA00023125"/>
    </source>
</evidence>
<dbReference type="InterPro" id="IPR047057">
    <property type="entry name" value="MerR_fam"/>
</dbReference>
<dbReference type="Pfam" id="PF13411">
    <property type="entry name" value="MerR_1"/>
    <property type="match status" value="1"/>
</dbReference>
<organism evidence="3 4">
    <name type="scientific">Kineosporia babensis</name>
    <dbReference type="NCBI Taxonomy" id="499548"/>
    <lineage>
        <taxon>Bacteria</taxon>
        <taxon>Bacillati</taxon>
        <taxon>Actinomycetota</taxon>
        <taxon>Actinomycetes</taxon>
        <taxon>Kineosporiales</taxon>
        <taxon>Kineosporiaceae</taxon>
        <taxon>Kineosporia</taxon>
    </lineage>
</organism>
<dbReference type="Gene3D" id="1.10.1660.10">
    <property type="match status" value="1"/>
</dbReference>
<dbReference type="PANTHER" id="PTHR30204:SF98">
    <property type="entry name" value="HTH-TYPE TRANSCRIPTIONAL REGULATOR ADHR"/>
    <property type="match status" value="1"/>
</dbReference>
<dbReference type="RefSeq" id="WP_231448811.1">
    <property type="nucleotide sequence ID" value="NZ_JAJOMB010000026.1"/>
</dbReference>
<accession>A0A9X1NKK1</accession>
<keyword evidence="4" id="KW-1185">Reference proteome</keyword>
<evidence type="ECO:0000259" key="2">
    <source>
        <dbReference type="PROSITE" id="PS50937"/>
    </source>
</evidence>
<dbReference type="PANTHER" id="PTHR30204">
    <property type="entry name" value="REDOX-CYCLING DRUG-SENSING TRANSCRIPTIONAL ACTIVATOR SOXR"/>
    <property type="match status" value="1"/>
</dbReference>
<dbReference type="SUPFAM" id="SSF46955">
    <property type="entry name" value="Putative DNA-binding domain"/>
    <property type="match status" value="1"/>
</dbReference>
<dbReference type="EMBL" id="JAJOMB010000026">
    <property type="protein sequence ID" value="MCD5315990.1"/>
    <property type="molecule type" value="Genomic_DNA"/>
</dbReference>
<dbReference type="GO" id="GO:0003677">
    <property type="term" value="F:DNA binding"/>
    <property type="evidence" value="ECO:0007669"/>
    <property type="project" value="UniProtKB-KW"/>
</dbReference>
<dbReference type="InterPro" id="IPR009061">
    <property type="entry name" value="DNA-bd_dom_put_sf"/>
</dbReference>
<evidence type="ECO:0000313" key="3">
    <source>
        <dbReference type="EMBL" id="MCD5315990.1"/>
    </source>
</evidence>
<proteinExistence type="predicted"/>
<dbReference type="Proteomes" id="UP001138997">
    <property type="component" value="Unassembled WGS sequence"/>
</dbReference>
<reference evidence="3" key="1">
    <citation type="submission" date="2021-11" db="EMBL/GenBank/DDBJ databases">
        <title>Streptomyces corallinus and Kineosporia corallina sp. nov., two new coral-derived marine actinobacteria.</title>
        <authorList>
            <person name="Buangrab K."/>
            <person name="Sutthacheep M."/>
            <person name="Yeemin T."/>
            <person name="Harunari E."/>
            <person name="Igarashi Y."/>
            <person name="Sripreechasak P."/>
            <person name="Kanchanasin P."/>
            <person name="Tanasupawat S."/>
            <person name="Phongsopitanun W."/>
        </authorList>
    </citation>
    <scope>NUCLEOTIDE SEQUENCE</scope>
    <source>
        <strain evidence="3">JCM 31032</strain>
    </source>
</reference>
<evidence type="ECO:0000313" key="4">
    <source>
        <dbReference type="Proteomes" id="UP001138997"/>
    </source>
</evidence>
<sequence length="157" mass="17484">MSTDTTGIGIREVSESTGISIDALRWYEKEGLIPDVERGPDGRRRYQPRIVRWVRTVQALRRTGMPVAEVREFVHAGPEIADGSDRRIVLLERQAAAIDAQLAQLQQDRAVIAAKLESYRLIIEAGLDCEDPASDQLADEVFTRHFPAIAVQPPVVP</sequence>
<dbReference type="GO" id="GO:0003700">
    <property type="term" value="F:DNA-binding transcription factor activity"/>
    <property type="evidence" value="ECO:0007669"/>
    <property type="project" value="InterPro"/>
</dbReference>
<gene>
    <name evidence="3" type="ORF">LR394_34360</name>
</gene>
<feature type="domain" description="HTH merR-type" evidence="2">
    <location>
        <begin position="10"/>
        <end position="76"/>
    </location>
</feature>
<dbReference type="PROSITE" id="PS50937">
    <property type="entry name" value="HTH_MERR_2"/>
    <property type="match status" value="1"/>
</dbReference>
<dbReference type="SMART" id="SM00422">
    <property type="entry name" value="HTH_MERR"/>
    <property type="match status" value="1"/>
</dbReference>
<dbReference type="AlphaFoldDB" id="A0A9X1NKK1"/>
<protein>
    <submittedName>
        <fullName evidence="3">MerR family transcriptional regulator</fullName>
    </submittedName>
</protein>
<keyword evidence="1" id="KW-0238">DNA-binding</keyword>
<comment type="caution">
    <text evidence="3">The sequence shown here is derived from an EMBL/GenBank/DDBJ whole genome shotgun (WGS) entry which is preliminary data.</text>
</comment>